<evidence type="ECO:0000313" key="11">
    <source>
        <dbReference type="EMBL" id="KAH3690610.1"/>
    </source>
</evidence>
<dbReference type="PANTHER" id="PTHR23277">
    <property type="entry name" value="NECTIN-RELATED"/>
    <property type="match status" value="1"/>
</dbReference>
<keyword evidence="6" id="KW-0325">Glycoprotein</keyword>
<dbReference type="SUPFAM" id="SSF48726">
    <property type="entry name" value="Immunoglobulin"/>
    <property type="match status" value="1"/>
</dbReference>
<dbReference type="InterPro" id="IPR013783">
    <property type="entry name" value="Ig-like_fold"/>
</dbReference>
<keyword evidence="8" id="KW-0812">Transmembrane</keyword>
<keyword evidence="12" id="KW-1185">Reference proteome</keyword>
<evidence type="ECO:0000256" key="7">
    <source>
        <dbReference type="SAM" id="MobiDB-lite"/>
    </source>
</evidence>
<reference evidence="11" key="2">
    <citation type="submission" date="2020-11" db="EMBL/GenBank/DDBJ databases">
        <authorList>
            <person name="McCartney M.A."/>
            <person name="Auch B."/>
            <person name="Kono T."/>
            <person name="Mallez S."/>
            <person name="Becker A."/>
            <person name="Gohl D.M."/>
            <person name="Silverstein K.A.T."/>
            <person name="Koren S."/>
            <person name="Bechman K.B."/>
            <person name="Herman A."/>
            <person name="Abrahante J.E."/>
            <person name="Garbe J."/>
        </authorList>
    </citation>
    <scope>NUCLEOTIDE SEQUENCE</scope>
    <source>
        <strain evidence="11">Duluth1</strain>
        <tissue evidence="11">Whole animal</tissue>
    </source>
</reference>
<dbReference type="Gene3D" id="2.60.40.10">
    <property type="entry name" value="Immunoglobulins"/>
    <property type="match status" value="1"/>
</dbReference>
<feature type="transmembrane region" description="Helical" evidence="8">
    <location>
        <begin position="643"/>
        <end position="666"/>
    </location>
</feature>
<feature type="compositionally biased region" description="Basic and acidic residues" evidence="7">
    <location>
        <begin position="754"/>
        <end position="764"/>
    </location>
</feature>
<evidence type="ECO:0000256" key="9">
    <source>
        <dbReference type="SAM" id="SignalP"/>
    </source>
</evidence>
<dbReference type="InterPro" id="IPR036179">
    <property type="entry name" value="Ig-like_dom_sf"/>
</dbReference>
<feature type="signal peptide" evidence="9">
    <location>
        <begin position="1"/>
        <end position="23"/>
    </location>
</feature>
<dbReference type="GO" id="GO:0007156">
    <property type="term" value="P:homophilic cell adhesion via plasma membrane adhesion molecules"/>
    <property type="evidence" value="ECO:0007669"/>
    <property type="project" value="TreeGrafter"/>
</dbReference>
<keyword evidence="3" id="KW-0677">Repeat</keyword>
<dbReference type="InterPro" id="IPR051427">
    <property type="entry name" value="Nectin/Nectin-like"/>
</dbReference>
<dbReference type="GO" id="GO:0007157">
    <property type="term" value="P:heterophilic cell-cell adhesion via plasma membrane cell adhesion molecules"/>
    <property type="evidence" value="ECO:0007669"/>
    <property type="project" value="TreeGrafter"/>
</dbReference>
<reference evidence="11" key="1">
    <citation type="journal article" date="2019" name="bioRxiv">
        <title>The Genome of the Zebra Mussel, Dreissena polymorpha: A Resource for Invasive Species Research.</title>
        <authorList>
            <person name="McCartney M.A."/>
            <person name="Auch B."/>
            <person name="Kono T."/>
            <person name="Mallez S."/>
            <person name="Zhang Y."/>
            <person name="Obille A."/>
            <person name="Becker A."/>
            <person name="Abrahante J.E."/>
            <person name="Garbe J."/>
            <person name="Badalamenti J.P."/>
            <person name="Herman A."/>
            <person name="Mangelson H."/>
            <person name="Liachko I."/>
            <person name="Sullivan S."/>
            <person name="Sone E.D."/>
            <person name="Koren S."/>
            <person name="Silverstein K.A.T."/>
            <person name="Beckman K.B."/>
            <person name="Gohl D.M."/>
        </authorList>
    </citation>
    <scope>NUCLEOTIDE SEQUENCE</scope>
    <source>
        <strain evidence="11">Duluth1</strain>
        <tissue evidence="11">Whole animal</tissue>
    </source>
</reference>
<dbReference type="PANTHER" id="PTHR23277:SF108">
    <property type="entry name" value="FASCICLIN-3"/>
    <property type="match status" value="1"/>
</dbReference>
<evidence type="ECO:0000259" key="10">
    <source>
        <dbReference type="PROSITE" id="PS50835"/>
    </source>
</evidence>
<feature type="compositionally biased region" description="Polar residues" evidence="7">
    <location>
        <begin position="709"/>
        <end position="725"/>
    </location>
</feature>
<feature type="region of interest" description="Disordered" evidence="7">
    <location>
        <begin position="673"/>
        <end position="725"/>
    </location>
</feature>
<keyword evidence="8" id="KW-1133">Transmembrane helix</keyword>
<evidence type="ECO:0000256" key="3">
    <source>
        <dbReference type="ARBA" id="ARBA00022737"/>
    </source>
</evidence>
<comment type="subcellular location">
    <subcellularLocation>
        <location evidence="1">Membrane</location>
    </subcellularLocation>
</comment>
<dbReference type="GO" id="GO:0005912">
    <property type="term" value="C:adherens junction"/>
    <property type="evidence" value="ECO:0007669"/>
    <property type="project" value="TreeGrafter"/>
</dbReference>
<feature type="domain" description="Ig-like" evidence="10">
    <location>
        <begin position="540"/>
        <end position="634"/>
    </location>
</feature>
<evidence type="ECO:0000313" key="12">
    <source>
        <dbReference type="Proteomes" id="UP000828390"/>
    </source>
</evidence>
<evidence type="ECO:0000256" key="1">
    <source>
        <dbReference type="ARBA" id="ARBA00004370"/>
    </source>
</evidence>
<protein>
    <recommendedName>
        <fullName evidence="10">Ig-like domain-containing protein</fullName>
    </recommendedName>
</protein>
<evidence type="ECO:0000256" key="6">
    <source>
        <dbReference type="ARBA" id="ARBA00023180"/>
    </source>
</evidence>
<keyword evidence="2 9" id="KW-0732">Signal</keyword>
<accession>A0A9D4BDE6</accession>
<evidence type="ECO:0000256" key="5">
    <source>
        <dbReference type="ARBA" id="ARBA00023157"/>
    </source>
</evidence>
<dbReference type="InterPro" id="IPR007110">
    <property type="entry name" value="Ig-like_dom"/>
</dbReference>
<dbReference type="Proteomes" id="UP000828390">
    <property type="component" value="Unassembled WGS sequence"/>
</dbReference>
<dbReference type="AlphaFoldDB" id="A0A9D4BDE6"/>
<sequence>MSCNIEGIVGLLLLLGQLQLTGSEKVFSDPCGHIKIENPDLLFYGRNVTIHFLPNQTFNQFNATPTIWNINAVVMDHLHTSDNETNVHKFVLINYPNNLLHDDFYIKYGSCITQTFRLHLKELTDCGHLYMRTPCVLVGSHAELVFIPAPAVVGFNSNYVLYWLETSSASNERRIYPATEKLYKQRNESDSTYVLMIRNIAKAIDGNTYRVQCTDKLLQFVFGNKYTDPITINVFQTPDAPVLSPLHDLDDCKGCLLLHSNNSSRKIYCKTLENRTNVSMKINGRVCTNIERTGEMYILIVDMVTDKDHLTNVSCSVINCAIKEPLVVSAQLYVAKIPGKLQLNVPVIYKGMAPNITCSIKGGRPKSSIYMFLNSDVITSTQIDIFDEKSRTYESTATVTSVPNNSWNENEIQCYQKQPYNLSAFVAESKSEVRYMYPPSEVSIQLDKYSFSKQRESYIIDVSCNFTETNMPCTMTWSPTPDDLVYLKRPGNMSDGSFITFTAQLNATRQMNGRNITCTMHCAPFESLSVSEVLYIPFTPMVLINSSQVTPRKDGSSYSITCYADSYPPPNITWRYTKDGTEHTQSCKEAIKCPVLVSGLLQGEKRDYVCSVEHMFGTFNASVIAKGEESAMVSKENRPSSTILVVSIVVSCLFLAGLVIGIVMCIKLKRRNQSSMPSRRNGDPPSNDLQDKNRESSVEYAVVSKSRNKQTLTQSTTEINPSHSNECTEGQLVYVELDTQLLEARSTSGSKARSRQDDTPRQEETIEYVDIDFAKKSKPQGDDNIYANQ</sequence>
<comment type="caution">
    <text evidence="11">The sequence shown here is derived from an EMBL/GenBank/DDBJ whole genome shotgun (WGS) entry which is preliminary data.</text>
</comment>
<name>A0A9D4BDE6_DREPO</name>
<dbReference type="GO" id="GO:0016020">
    <property type="term" value="C:membrane"/>
    <property type="evidence" value="ECO:0007669"/>
    <property type="project" value="UniProtKB-SubCell"/>
</dbReference>
<proteinExistence type="predicted"/>
<organism evidence="11 12">
    <name type="scientific">Dreissena polymorpha</name>
    <name type="common">Zebra mussel</name>
    <name type="synonym">Mytilus polymorpha</name>
    <dbReference type="NCBI Taxonomy" id="45954"/>
    <lineage>
        <taxon>Eukaryota</taxon>
        <taxon>Metazoa</taxon>
        <taxon>Spiralia</taxon>
        <taxon>Lophotrochozoa</taxon>
        <taxon>Mollusca</taxon>
        <taxon>Bivalvia</taxon>
        <taxon>Autobranchia</taxon>
        <taxon>Heteroconchia</taxon>
        <taxon>Euheterodonta</taxon>
        <taxon>Imparidentia</taxon>
        <taxon>Neoheterodontei</taxon>
        <taxon>Myida</taxon>
        <taxon>Dreissenoidea</taxon>
        <taxon>Dreissenidae</taxon>
        <taxon>Dreissena</taxon>
    </lineage>
</organism>
<evidence type="ECO:0000256" key="4">
    <source>
        <dbReference type="ARBA" id="ARBA00023136"/>
    </source>
</evidence>
<dbReference type="OrthoDB" id="6250964at2759"/>
<keyword evidence="5" id="KW-1015">Disulfide bond</keyword>
<feature type="region of interest" description="Disordered" evidence="7">
    <location>
        <begin position="745"/>
        <end position="789"/>
    </location>
</feature>
<evidence type="ECO:0000256" key="2">
    <source>
        <dbReference type="ARBA" id="ARBA00022729"/>
    </source>
</evidence>
<dbReference type="PROSITE" id="PS50835">
    <property type="entry name" value="IG_LIKE"/>
    <property type="match status" value="1"/>
</dbReference>
<dbReference type="EMBL" id="JAIWYP010000059">
    <property type="protein sequence ID" value="KAH3690610.1"/>
    <property type="molecule type" value="Genomic_DNA"/>
</dbReference>
<feature type="compositionally biased region" description="Basic and acidic residues" evidence="7">
    <location>
        <begin position="772"/>
        <end position="781"/>
    </location>
</feature>
<feature type="chain" id="PRO_5039249336" description="Ig-like domain-containing protein" evidence="9">
    <location>
        <begin position="24"/>
        <end position="789"/>
    </location>
</feature>
<evidence type="ECO:0000256" key="8">
    <source>
        <dbReference type="SAM" id="Phobius"/>
    </source>
</evidence>
<gene>
    <name evidence="11" type="ORF">DPMN_191939</name>
</gene>
<keyword evidence="4 8" id="KW-0472">Membrane</keyword>